<evidence type="ECO:0000313" key="2">
    <source>
        <dbReference type="EMBL" id="KAF5332973.1"/>
    </source>
</evidence>
<evidence type="ECO:0000256" key="1">
    <source>
        <dbReference type="SAM" id="SignalP"/>
    </source>
</evidence>
<organism evidence="2 3">
    <name type="scientific">Tetrapyrgos nigripes</name>
    <dbReference type="NCBI Taxonomy" id="182062"/>
    <lineage>
        <taxon>Eukaryota</taxon>
        <taxon>Fungi</taxon>
        <taxon>Dikarya</taxon>
        <taxon>Basidiomycota</taxon>
        <taxon>Agaricomycotina</taxon>
        <taxon>Agaricomycetes</taxon>
        <taxon>Agaricomycetidae</taxon>
        <taxon>Agaricales</taxon>
        <taxon>Marasmiineae</taxon>
        <taxon>Marasmiaceae</taxon>
        <taxon>Tetrapyrgos</taxon>
    </lineage>
</organism>
<keyword evidence="1" id="KW-0732">Signal</keyword>
<feature type="chain" id="PRO_5034062326" evidence="1">
    <location>
        <begin position="21"/>
        <end position="130"/>
    </location>
</feature>
<evidence type="ECO:0000313" key="3">
    <source>
        <dbReference type="Proteomes" id="UP000559256"/>
    </source>
</evidence>
<dbReference type="AlphaFoldDB" id="A0A8H5C0X7"/>
<keyword evidence="3" id="KW-1185">Reference proteome</keyword>
<protein>
    <submittedName>
        <fullName evidence="2">Uncharacterized protein</fullName>
    </submittedName>
</protein>
<gene>
    <name evidence="2" type="ORF">D9758_018278</name>
</gene>
<name>A0A8H5C0X7_9AGAR</name>
<comment type="caution">
    <text evidence="2">The sequence shown here is derived from an EMBL/GenBank/DDBJ whole genome shotgun (WGS) entry which is preliminary data.</text>
</comment>
<dbReference type="EMBL" id="JAACJM010000295">
    <property type="protein sequence ID" value="KAF5332973.1"/>
    <property type="molecule type" value="Genomic_DNA"/>
</dbReference>
<proteinExistence type="predicted"/>
<dbReference type="Proteomes" id="UP000559256">
    <property type="component" value="Unassembled WGS sequence"/>
</dbReference>
<feature type="signal peptide" evidence="1">
    <location>
        <begin position="1"/>
        <end position="20"/>
    </location>
</feature>
<reference evidence="2 3" key="1">
    <citation type="journal article" date="2020" name="ISME J.">
        <title>Uncovering the hidden diversity of litter-decomposition mechanisms in mushroom-forming fungi.</title>
        <authorList>
            <person name="Floudas D."/>
            <person name="Bentzer J."/>
            <person name="Ahren D."/>
            <person name="Johansson T."/>
            <person name="Persson P."/>
            <person name="Tunlid A."/>
        </authorList>
    </citation>
    <scope>NUCLEOTIDE SEQUENCE [LARGE SCALE GENOMIC DNA]</scope>
    <source>
        <strain evidence="2 3">CBS 291.85</strain>
    </source>
</reference>
<dbReference type="OrthoDB" id="3018247at2759"/>
<sequence length="130" mass="13539">MVFSLSKVFVALVAVTAVSASAIKRQTDLASCDFVMTPDATVEVNDDLTTEFNFVLGRSLSIDAGDATIDGTGSTFVANDDGTFTVHDNLGVVGKSAQDTASILEGWPGETKEGIQANWLIDSVSCEASA</sequence>
<accession>A0A8H5C0X7</accession>